<evidence type="ECO:0000313" key="5">
    <source>
        <dbReference type="EMBL" id="PHT95742.1"/>
    </source>
</evidence>
<dbReference type="InterPro" id="IPR044651">
    <property type="entry name" value="OTSB-like"/>
</dbReference>
<comment type="caution">
    <text evidence="5">The sequence shown here is derived from an EMBL/GenBank/DDBJ whole genome shotgun (WGS) entry which is preliminary data.</text>
</comment>
<evidence type="ECO:0000256" key="1">
    <source>
        <dbReference type="ARBA" id="ARBA00000500"/>
    </source>
</evidence>
<comment type="cofactor">
    <cofactor evidence="2">
        <name>a divalent metal cation</name>
        <dbReference type="ChEBI" id="CHEBI:60240"/>
    </cofactor>
</comment>
<comment type="function">
    <text evidence="4">Removes the phosphate from trehalose 6-phosphate to produce free trehalose. Trehalose accumulation in plant may improve abiotic stress tolerance.</text>
</comment>
<evidence type="ECO:0000256" key="4">
    <source>
        <dbReference type="ARBA" id="ARBA00025274"/>
    </source>
</evidence>
<reference evidence="5 6" key="1">
    <citation type="journal article" date="2014" name="Nat. Genet.">
        <title>Genome sequence of the hot pepper provides insights into the evolution of pungency in Capsicum species.</title>
        <authorList>
            <person name="Kim S."/>
            <person name="Park M."/>
            <person name="Yeom S.I."/>
            <person name="Kim Y.M."/>
            <person name="Lee J.M."/>
            <person name="Lee H.A."/>
            <person name="Seo E."/>
            <person name="Choi J."/>
            <person name="Cheong K."/>
            <person name="Kim K.T."/>
            <person name="Jung K."/>
            <person name="Lee G.W."/>
            <person name="Oh S.K."/>
            <person name="Bae C."/>
            <person name="Kim S.B."/>
            <person name="Lee H.Y."/>
            <person name="Kim S.Y."/>
            <person name="Kim M.S."/>
            <person name="Kang B.C."/>
            <person name="Jo Y.D."/>
            <person name="Yang H.B."/>
            <person name="Jeong H.J."/>
            <person name="Kang W.H."/>
            <person name="Kwon J.K."/>
            <person name="Shin C."/>
            <person name="Lim J.Y."/>
            <person name="Park J.H."/>
            <person name="Huh J.H."/>
            <person name="Kim J.S."/>
            <person name="Kim B.D."/>
            <person name="Cohen O."/>
            <person name="Paran I."/>
            <person name="Suh M.C."/>
            <person name="Lee S.B."/>
            <person name="Kim Y.K."/>
            <person name="Shin Y."/>
            <person name="Noh S.J."/>
            <person name="Park J."/>
            <person name="Seo Y.S."/>
            <person name="Kwon S.Y."/>
            <person name="Kim H.A."/>
            <person name="Park J.M."/>
            <person name="Kim H.J."/>
            <person name="Choi S.B."/>
            <person name="Bosland P.W."/>
            <person name="Reeves G."/>
            <person name="Jo S.H."/>
            <person name="Lee B.W."/>
            <person name="Cho H.T."/>
            <person name="Choi H.S."/>
            <person name="Lee M.S."/>
            <person name="Yu Y."/>
            <person name="Do Choi Y."/>
            <person name="Park B.S."/>
            <person name="van Deynze A."/>
            <person name="Ashrafi H."/>
            <person name="Hill T."/>
            <person name="Kim W.T."/>
            <person name="Pai H.S."/>
            <person name="Ahn H.K."/>
            <person name="Yeam I."/>
            <person name="Giovannoni J.J."/>
            <person name="Rose J.K."/>
            <person name="Sorensen I."/>
            <person name="Lee S.J."/>
            <person name="Kim R.W."/>
            <person name="Choi I.Y."/>
            <person name="Choi B.S."/>
            <person name="Lim J.S."/>
            <person name="Lee Y.H."/>
            <person name="Choi D."/>
        </authorList>
    </citation>
    <scope>NUCLEOTIDE SEQUENCE [LARGE SCALE GENOMIC DNA]</scope>
    <source>
        <strain evidence="6">cv. CM334</strain>
    </source>
</reference>
<accession>A0A2G3AND1</accession>
<dbReference type="InterPro" id="IPR023214">
    <property type="entry name" value="HAD_sf"/>
</dbReference>
<dbReference type="EMBL" id="AYRZ02000001">
    <property type="protein sequence ID" value="PHT95742.1"/>
    <property type="molecule type" value="Genomic_DNA"/>
</dbReference>
<evidence type="ECO:0000256" key="3">
    <source>
        <dbReference type="ARBA" id="ARBA00022801"/>
    </source>
</evidence>
<proteinExistence type="predicted"/>
<dbReference type="AlphaFoldDB" id="A0A2G3AND1"/>
<protein>
    <submittedName>
        <fullName evidence="5">Uncharacterized protein</fullName>
    </submittedName>
</protein>
<dbReference type="InterPro" id="IPR036412">
    <property type="entry name" value="HAD-like_sf"/>
</dbReference>
<dbReference type="OMA" id="FMSNEIC"/>
<dbReference type="Gramene" id="PHT95742">
    <property type="protein sequence ID" value="PHT95742"/>
    <property type="gene ID" value="T459_03624"/>
</dbReference>
<dbReference type="PANTHER" id="PTHR43768:SF17">
    <property type="entry name" value="TREHALOSE-PHOSPHATE PHOSPHATASE F-RELATED"/>
    <property type="match status" value="1"/>
</dbReference>
<sequence>MLILLPNAHWSIYFHFHQGSLFIQIKYPSPLNCFQQIMRQVSNKHIVIFLDYDGTLSPIVDDPDRAFMSNEICSVVSNVAKYFKTTIINGKSRDNVYELVDLPELYYDGNRSMNIISPVKNTLTTNDANCVNEVSRKIKGLSLSFFNYLQKYSV</sequence>
<keyword evidence="6" id="KW-1185">Reference proteome</keyword>
<dbReference type="GO" id="GO:0005992">
    <property type="term" value="P:trehalose biosynthetic process"/>
    <property type="evidence" value="ECO:0000318"/>
    <property type="project" value="GO_Central"/>
</dbReference>
<dbReference type="Proteomes" id="UP000222542">
    <property type="component" value="Unassembled WGS sequence"/>
</dbReference>
<dbReference type="Pfam" id="PF02358">
    <property type="entry name" value="Trehalose_PPase"/>
    <property type="match status" value="1"/>
</dbReference>
<dbReference type="InterPro" id="IPR003337">
    <property type="entry name" value="Trehalose_PPase"/>
</dbReference>
<dbReference type="STRING" id="4072.A0A2G3AND1"/>
<evidence type="ECO:0000256" key="2">
    <source>
        <dbReference type="ARBA" id="ARBA00001968"/>
    </source>
</evidence>
<comment type="catalytic activity">
    <reaction evidence="1">
        <text>alpha,alpha-trehalose 6-phosphate + H2O = alpha,alpha-trehalose + phosphate</text>
        <dbReference type="Rhea" id="RHEA:23420"/>
        <dbReference type="ChEBI" id="CHEBI:15377"/>
        <dbReference type="ChEBI" id="CHEBI:16551"/>
        <dbReference type="ChEBI" id="CHEBI:43474"/>
        <dbReference type="ChEBI" id="CHEBI:58429"/>
        <dbReference type="EC" id="3.1.3.12"/>
    </reaction>
</comment>
<name>A0A2G3AND1_CAPAN</name>
<dbReference type="Gene3D" id="3.40.50.1000">
    <property type="entry name" value="HAD superfamily/HAD-like"/>
    <property type="match status" value="1"/>
</dbReference>
<reference evidence="5 6" key="2">
    <citation type="journal article" date="2017" name="Genome Biol.">
        <title>New reference genome sequences of hot pepper reveal the massive evolution of plant disease-resistance genes by retroduplication.</title>
        <authorList>
            <person name="Kim S."/>
            <person name="Park J."/>
            <person name="Yeom S.I."/>
            <person name="Kim Y.M."/>
            <person name="Seo E."/>
            <person name="Kim K.T."/>
            <person name="Kim M.S."/>
            <person name="Lee J.M."/>
            <person name="Cheong K."/>
            <person name="Shin H.S."/>
            <person name="Kim S.B."/>
            <person name="Han K."/>
            <person name="Lee J."/>
            <person name="Park M."/>
            <person name="Lee H.A."/>
            <person name="Lee H.Y."/>
            <person name="Lee Y."/>
            <person name="Oh S."/>
            <person name="Lee J.H."/>
            <person name="Choi E."/>
            <person name="Choi E."/>
            <person name="Lee S.E."/>
            <person name="Jeon J."/>
            <person name="Kim H."/>
            <person name="Choi G."/>
            <person name="Song H."/>
            <person name="Lee J."/>
            <person name="Lee S.C."/>
            <person name="Kwon J.K."/>
            <person name="Lee H.Y."/>
            <person name="Koo N."/>
            <person name="Hong Y."/>
            <person name="Kim R.W."/>
            <person name="Kang W.H."/>
            <person name="Huh J.H."/>
            <person name="Kang B.C."/>
            <person name="Yang T.J."/>
            <person name="Lee Y.H."/>
            <person name="Bennetzen J.L."/>
            <person name="Choi D."/>
        </authorList>
    </citation>
    <scope>NUCLEOTIDE SEQUENCE [LARGE SCALE GENOMIC DNA]</scope>
    <source>
        <strain evidence="6">cv. CM334</strain>
    </source>
</reference>
<gene>
    <name evidence="5" type="ORF">T459_03624</name>
</gene>
<evidence type="ECO:0000313" key="6">
    <source>
        <dbReference type="Proteomes" id="UP000222542"/>
    </source>
</evidence>
<dbReference type="PANTHER" id="PTHR43768">
    <property type="entry name" value="TREHALOSE 6-PHOSPHATE PHOSPHATASE"/>
    <property type="match status" value="1"/>
</dbReference>
<keyword evidence="3" id="KW-0378">Hydrolase</keyword>
<dbReference type="GO" id="GO:0004805">
    <property type="term" value="F:trehalose-phosphatase activity"/>
    <property type="evidence" value="ECO:0000318"/>
    <property type="project" value="GO_Central"/>
</dbReference>
<dbReference type="SUPFAM" id="SSF56784">
    <property type="entry name" value="HAD-like"/>
    <property type="match status" value="1"/>
</dbReference>
<organism evidence="5 6">
    <name type="scientific">Capsicum annuum</name>
    <name type="common">Capsicum pepper</name>
    <dbReference type="NCBI Taxonomy" id="4072"/>
    <lineage>
        <taxon>Eukaryota</taxon>
        <taxon>Viridiplantae</taxon>
        <taxon>Streptophyta</taxon>
        <taxon>Embryophyta</taxon>
        <taxon>Tracheophyta</taxon>
        <taxon>Spermatophyta</taxon>
        <taxon>Magnoliopsida</taxon>
        <taxon>eudicotyledons</taxon>
        <taxon>Gunneridae</taxon>
        <taxon>Pentapetalae</taxon>
        <taxon>asterids</taxon>
        <taxon>lamiids</taxon>
        <taxon>Solanales</taxon>
        <taxon>Solanaceae</taxon>
        <taxon>Solanoideae</taxon>
        <taxon>Capsiceae</taxon>
        <taxon>Capsicum</taxon>
    </lineage>
</organism>